<gene>
    <name evidence="8" type="ORF">SAMN04487834_100731</name>
</gene>
<evidence type="ECO:0000313" key="9">
    <source>
        <dbReference type="Proteomes" id="UP000183028"/>
    </source>
</evidence>
<keyword evidence="1" id="KW-1003">Cell membrane</keyword>
<keyword evidence="3 6" id="KW-0812">Transmembrane</keyword>
<evidence type="ECO:0000256" key="3">
    <source>
        <dbReference type="ARBA" id="ARBA00022692"/>
    </source>
</evidence>
<evidence type="ECO:0000256" key="4">
    <source>
        <dbReference type="ARBA" id="ARBA00022989"/>
    </source>
</evidence>
<dbReference type="PANTHER" id="PTHR37820:SF1">
    <property type="entry name" value="CELL DIVISION PROTEIN FTSQ"/>
    <property type="match status" value="1"/>
</dbReference>
<dbReference type="InterPro" id="IPR013685">
    <property type="entry name" value="POTRA_FtsQ_type"/>
</dbReference>
<dbReference type="RefSeq" id="WP_074731335.1">
    <property type="nucleotide sequence ID" value="NZ_FNYK01000007.1"/>
</dbReference>
<dbReference type="Gene3D" id="3.10.20.310">
    <property type="entry name" value="membrane protein fhac"/>
    <property type="match status" value="1"/>
</dbReference>
<reference evidence="9" key="1">
    <citation type="submission" date="2016-10" db="EMBL/GenBank/DDBJ databases">
        <authorList>
            <person name="Varghese N."/>
        </authorList>
    </citation>
    <scope>NUCLEOTIDE SEQUENCE [LARGE SCALE GENOMIC DNA]</scope>
    <source>
        <strain evidence="9">DSM 20406</strain>
    </source>
</reference>
<dbReference type="OrthoDB" id="1819027at2"/>
<evidence type="ECO:0000256" key="6">
    <source>
        <dbReference type="SAM" id="Phobius"/>
    </source>
</evidence>
<keyword evidence="4 6" id="KW-1133">Transmembrane helix</keyword>
<sequence length="264" mass="30384">MSKHKRRKTRISAVHYNEYDDDPRKQYLAEVKAKKARRRRHLLISCIIIGLIVVYFVSPVSKIQSIQVKGLVNLKADEVKASIQKETSGYYLFTSTKNIENKLKKHALIKKCHVSKTIAGGLRIEIQEAKPVAYAIFQNKTYVIDELAHVEEVSDVNFIKKLESTPRLMSFDSLEHIQTFADQYIQLPYILRNSISDVIFSPKAADPTSIRFVMDNGKQLIVRLNDISKVLSQKKFDYEAYMTEYSDACIFSFEGDSIYITNCQ</sequence>
<dbReference type="STRING" id="322505.SAMN04487836_10297"/>
<dbReference type="GO" id="GO:0005886">
    <property type="term" value="C:plasma membrane"/>
    <property type="evidence" value="ECO:0007669"/>
    <property type="project" value="TreeGrafter"/>
</dbReference>
<accession>A0A1H6R6B8</accession>
<evidence type="ECO:0000259" key="7">
    <source>
        <dbReference type="Pfam" id="PF08478"/>
    </source>
</evidence>
<dbReference type="PANTHER" id="PTHR37820">
    <property type="entry name" value="CELL DIVISION PROTEIN DIVIB"/>
    <property type="match status" value="1"/>
</dbReference>
<dbReference type="Proteomes" id="UP000183028">
    <property type="component" value="Unassembled WGS sequence"/>
</dbReference>
<evidence type="ECO:0000313" key="8">
    <source>
        <dbReference type="EMBL" id="SEI51273.1"/>
    </source>
</evidence>
<organism evidence="8 9">
    <name type="scientific">Sharpea azabuensis</name>
    <dbReference type="NCBI Taxonomy" id="322505"/>
    <lineage>
        <taxon>Bacteria</taxon>
        <taxon>Bacillati</taxon>
        <taxon>Bacillota</taxon>
        <taxon>Erysipelotrichia</taxon>
        <taxon>Erysipelotrichales</taxon>
        <taxon>Coprobacillaceae</taxon>
        <taxon>Sharpea</taxon>
    </lineage>
</organism>
<keyword evidence="5" id="KW-0131">Cell cycle</keyword>
<dbReference type="InterPro" id="IPR050487">
    <property type="entry name" value="FtsQ_DivIB"/>
</dbReference>
<protein>
    <submittedName>
        <fullName evidence="8">Cell division protein FtsQ</fullName>
    </submittedName>
</protein>
<feature type="transmembrane region" description="Helical" evidence="6">
    <location>
        <begin position="42"/>
        <end position="58"/>
    </location>
</feature>
<feature type="domain" description="POTRA" evidence="7">
    <location>
        <begin position="61"/>
        <end position="128"/>
    </location>
</feature>
<keyword evidence="6" id="KW-0472">Membrane</keyword>
<dbReference type="EMBL" id="FNYK01000007">
    <property type="protein sequence ID" value="SEI51273.1"/>
    <property type="molecule type" value="Genomic_DNA"/>
</dbReference>
<dbReference type="AlphaFoldDB" id="A0A1H6R6B8"/>
<keyword evidence="2 8" id="KW-0132">Cell division</keyword>
<dbReference type="Gene3D" id="3.40.50.10960">
    <property type="match status" value="1"/>
</dbReference>
<evidence type="ECO:0000256" key="2">
    <source>
        <dbReference type="ARBA" id="ARBA00022618"/>
    </source>
</evidence>
<proteinExistence type="predicted"/>
<dbReference type="eggNOG" id="COG1589">
    <property type="taxonomic scope" value="Bacteria"/>
</dbReference>
<evidence type="ECO:0000256" key="1">
    <source>
        <dbReference type="ARBA" id="ARBA00022475"/>
    </source>
</evidence>
<name>A0A1H6R6B8_9FIRM</name>
<dbReference type="Pfam" id="PF08478">
    <property type="entry name" value="POTRA_1"/>
    <property type="match status" value="1"/>
</dbReference>
<evidence type="ECO:0000256" key="5">
    <source>
        <dbReference type="ARBA" id="ARBA00023306"/>
    </source>
</evidence>
<dbReference type="GO" id="GO:0051301">
    <property type="term" value="P:cell division"/>
    <property type="evidence" value="ECO:0007669"/>
    <property type="project" value="UniProtKB-KW"/>
</dbReference>
<keyword evidence="9" id="KW-1185">Reference proteome</keyword>